<keyword evidence="2" id="KW-0472">Membrane</keyword>
<dbReference type="InterPro" id="IPR052712">
    <property type="entry name" value="Acid_resist_chaperone_HdeD"/>
</dbReference>
<keyword evidence="4" id="KW-1185">Reference proteome</keyword>
<evidence type="ECO:0000313" key="4">
    <source>
        <dbReference type="Proteomes" id="UP000812844"/>
    </source>
</evidence>
<accession>A0ABS6WA06</accession>
<proteinExistence type="predicted"/>
<dbReference type="InterPro" id="IPR005325">
    <property type="entry name" value="DUF308_memb"/>
</dbReference>
<organism evidence="3 4">
    <name type="scientific">Bifidobacterium phasiani</name>
    <dbReference type="NCBI Taxonomy" id="2834431"/>
    <lineage>
        <taxon>Bacteria</taxon>
        <taxon>Bacillati</taxon>
        <taxon>Actinomycetota</taxon>
        <taxon>Actinomycetes</taxon>
        <taxon>Bifidobacteriales</taxon>
        <taxon>Bifidobacteriaceae</taxon>
        <taxon>Bifidobacterium</taxon>
    </lineage>
</organism>
<feature type="transmembrane region" description="Helical" evidence="2">
    <location>
        <begin position="230"/>
        <end position="247"/>
    </location>
</feature>
<dbReference type="Proteomes" id="UP000812844">
    <property type="component" value="Unassembled WGS sequence"/>
</dbReference>
<dbReference type="EMBL" id="JAHBBD010000015">
    <property type="protein sequence ID" value="MBW3083152.1"/>
    <property type="molecule type" value="Genomic_DNA"/>
</dbReference>
<evidence type="ECO:0000256" key="2">
    <source>
        <dbReference type="SAM" id="Phobius"/>
    </source>
</evidence>
<feature type="region of interest" description="Disordered" evidence="1">
    <location>
        <begin position="1"/>
        <end position="61"/>
    </location>
</feature>
<feature type="transmembrane region" description="Helical" evidence="2">
    <location>
        <begin position="253"/>
        <end position="275"/>
    </location>
</feature>
<evidence type="ECO:0000256" key="1">
    <source>
        <dbReference type="SAM" id="MobiDB-lite"/>
    </source>
</evidence>
<evidence type="ECO:0000313" key="3">
    <source>
        <dbReference type="EMBL" id="MBW3083152.1"/>
    </source>
</evidence>
<comment type="caution">
    <text evidence="3">The sequence shown here is derived from an EMBL/GenBank/DDBJ whole genome shotgun (WGS) entry which is preliminary data.</text>
</comment>
<feature type="transmembrane region" description="Helical" evidence="2">
    <location>
        <begin position="194"/>
        <end position="218"/>
    </location>
</feature>
<keyword evidence="2" id="KW-1133">Transmembrane helix</keyword>
<name>A0ABS6WA06_9BIFI</name>
<protein>
    <submittedName>
        <fullName evidence="3">HdeD family acid-resistance protein</fullName>
    </submittedName>
</protein>
<dbReference type="PANTHER" id="PTHR34989:SF1">
    <property type="entry name" value="PROTEIN HDED"/>
    <property type="match status" value="1"/>
</dbReference>
<feature type="transmembrane region" description="Helical" evidence="2">
    <location>
        <begin position="113"/>
        <end position="132"/>
    </location>
</feature>
<keyword evidence="2" id="KW-0812">Transmembrane</keyword>
<dbReference type="Pfam" id="PF03729">
    <property type="entry name" value="DUF308"/>
    <property type="match status" value="2"/>
</dbReference>
<dbReference type="PANTHER" id="PTHR34989">
    <property type="entry name" value="PROTEIN HDED"/>
    <property type="match status" value="1"/>
</dbReference>
<sequence>MTDPNTNGQDPYGQNPYGQRPEGQPQYGAYGPYAGNPQSDPQPGQRPGGDPYGANAGGQNGPQGGGQYYAYTQYTRYTAPGAPGGQPDPRHPYDPFKLFEEMLPQPAKKAIRGLYGIIGVVAVVLGLALLFWPGRTLAVAAVLLGVYFVVSGVIRVVSAIVEVGLPAGWRVLDVFVGILLAIGGVAVVKNASLSGTTLLVMVTMVVGIGWIMEGVMALLESWKLPKSGWAIAYAVISVIAGLIVLFSPLSSAFWLMVVAGVALIVMGVSAVVRAFTFGRGSGAK</sequence>
<feature type="transmembrane region" description="Helical" evidence="2">
    <location>
        <begin position="169"/>
        <end position="188"/>
    </location>
</feature>
<reference evidence="3 4" key="1">
    <citation type="submission" date="2021-05" db="EMBL/GenBank/DDBJ databases">
        <title>Phylogenetic classification of ten novel species belonging to the genus Bifidobacterium comprising B. colchicus sp. nov., B. abeli sp. nov., B. bicoloris sp. nov., B. guerezis sp. nov., B. rosaliae sp. nov., B. santillanensis sp. nov., B. argentati sp. nov., B. amazzoni sp. nov., B. pluviali sp. nov., and B. pinnaculum sp. nov.</title>
        <authorList>
            <person name="Lugli G.A."/>
            <person name="Ruiz Garcia L."/>
            <person name="Margolles A."/>
            <person name="Ventura M."/>
        </authorList>
    </citation>
    <scope>NUCLEOTIDE SEQUENCE [LARGE SCALE GENOMIC DNA]</scope>
    <source>
        <strain evidence="3 4">6T3</strain>
    </source>
</reference>
<dbReference type="RefSeq" id="WP_219081997.1">
    <property type="nucleotide sequence ID" value="NZ_JAHBBD010000015.1"/>
</dbReference>
<feature type="compositionally biased region" description="Gly residues" evidence="1">
    <location>
        <begin position="46"/>
        <end position="61"/>
    </location>
</feature>
<gene>
    <name evidence="3" type="ORF">KIH73_07195</name>
</gene>
<feature type="transmembrane region" description="Helical" evidence="2">
    <location>
        <begin position="138"/>
        <end position="157"/>
    </location>
</feature>